<accession>A0A7K4KUE5</accession>
<evidence type="ECO:0000256" key="1">
    <source>
        <dbReference type="SAM" id="MobiDB-lite"/>
    </source>
</evidence>
<sequence length="174" mass="19166">KTGFCTGSVVRSDLEWEEFVEISCKIYNPEVPVTEEGEQQPDQGPRKSSQRHQEASSSEAIPFTPYLGKTVGWVKVLPPSTENTSCQKVPEREHTDRKPAPSEAVEPTTSLLDIAGNPDGEKIQTDKPNLTKLVNGPVILPFPKELSLSDTCPGKAKKRDPTLETLLARKPTEE</sequence>
<gene>
    <name evidence="2" type="primary">Fetub_1</name>
    <name evidence="2" type="ORF">CRYSOU_R03414</name>
</gene>
<dbReference type="AlphaFoldDB" id="A0A7K4KUE5"/>
<feature type="compositionally biased region" description="Basic and acidic residues" evidence="1">
    <location>
        <begin position="89"/>
        <end position="100"/>
    </location>
</feature>
<feature type="region of interest" description="Disordered" evidence="1">
    <location>
        <begin position="79"/>
        <end position="128"/>
    </location>
</feature>
<name>A0A7K4KUE5_9AVES</name>
<evidence type="ECO:0000313" key="3">
    <source>
        <dbReference type="Proteomes" id="UP000545332"/>
    </source>
</evidence>
<feature type="region of interest" description="Disordered" evidence="1">
    <location>
        <begin position="151"/>
        <end position="174"/>
    </location>
</feature>
<comment type="caution">
    <text evidence="2">The sequence shown here is derived from an EMBL/GenBank/DDBJ whole genome shotgun (WGS) entry which is preliminary data.</text>
</comment>
<reference evidence="2 3" key="1">
    <citation type="submission" date="2019-09" db="EMBL/GenBank/DDBJ databases">
        <title>Bird 10,000 Genomes (B10K) Project - Family phase.</title>
        <authorList>
            <person name="Zhang G."/>
        </authorList>
    </citation>
    <scope>NUCLEOTIDE SEQUENCE [LARGE SCALE GENOMIC DNA]</scope>
    <source>
        <strain evidence="2">B10K-MSB-42743</strain>
        <tissue evidence="2">Heart</tissue>
    </source>
</reference>
<feature type="non-terminal residue" evidence="2">
    <location>
        <position position="1"/>
    </location>
</feature>
<evidence type="ECO:0000313" key="2">
    <source>
        <dbReference type="EMBL" id="NWI20077.1"/>
    </source>
</evidence>
<proteinExistence type="predicted"/>
<protein>
    <submittedName>
        <fullName evidence="2">FETUB protein</fullName>
    </submittedName>
</protein>
<organism evidence="2 3">
    <name type="scientific">Crypturellus soui</name>
    <dbReference type="NCBI Taxonomy" id="458187"/>
    <lineage>
        <taxon>Eukaryota</taxon>
        <taxon>Metazoa</taxon>
        <taxon>Chordata</taxon>
        <taxon>Craniata</taxon>
        <taxon>Vertebrata</taxon>
        <taxon>Euteleostomi</taxon>
        <taxon>Archelosauria</taxon>
        <taxon>Archosauria</taxon>
        <taxon>Dinosauria</taxon>
        <taxon>Saurischia</taxon>
        <taxon>Theropoda</taxon>
        <taxon>Coelurosauria</taxon>
        <taxon>Aves</taxon>
        <taxon>Palaeognathae</taxon>
        <taxon>Tinamiformes</taxon>
        <taxon>Tinamidae</taxon>
        <taxon>Crypturellus</taxon>
    </lineage>
</organism>
<feature type="region of interest" description="Disordered" evidence="1">
    <location>
        <begin position="30"/>
        <end position="63"/>
    </location>
</feature>
<dbReference type="Proteomes" id="UP000545332">
    <property type="component" value="Unassembled WGS sequence"/>
</dbReference>
<keyword evidence="3" id="KW-1185">Reference proteome</keyword>
<dbReference type="OrthoDB" id="9941887at2759"/>
<dbReference type="EMBL" id="VWPX01018307">
    <property type="protein sequence ID" value="NWI20077.1"/>
    <property type="molecule type" value="Genomic_DNA"/>
</dbReference>
<feature type="non-terminal residue" evidence="2">
    <location>
        <position position="174"/>
    </location>
</feature>